<reference evidence="1 2" key="1">
    <citation type="journal article" date="2010" name="PLoS Biol.">
        <title>Multi-platform next-generation sequencing of the domestic turkey (Meleagris gallopavo): genome assembly and analysis.</title>
        <authorList>
            <person name="Dalloul R.A."/>
            <person name="Long J.A."/>
            <person name="Zimin A.V."/>
            <person name="Aslam L."/>
            <person name="Beal K."/>
            <person name="Blomberg L.A."/>
            <person name="Bouffard P."/>
            <person name="Burt D.W."/>
            <person name="Crasta O."/>
            <person name="Crooijmans R.P."/>
            <person name="Cooper K."/>
            <person name="Coulombe R.A."/>
            <person name="De S."/>
            <person name="Delany M.E."/>
            <person name="Dodgson J.B."/>
            <person name="Dong J.J."/>
            <person name="Evans C."/>
            <person name="Frederickson K.M."/>
            <person name="Flicek P."/>
            <person name="Florea L."/>
            <person name="Folkerts O."/>
            <person name="Groenen M.A."/>
            <person name="Harkins T.T."/>
            <person name="Herrero J."/>
            <person name="Hoffmann S."/>
            <person name="Megens H.J."/>
            <person name="Jiang A."/>
            <person name="de Jong P."/>
            <person name="Kaiser P."/>
            <person name="Kim H."/>
            <person name="Kim K.W."/>
            <person name="Kim S."/>
            <person name="Langenberger D."/>
            <person name="Lee M.K."/>
            <person name="Lee T."/>
            <person name="Mane S."/>
            <person name="Marcais G."/>
            <person name="Marz M."/>
            <person name="McElroy A.P."/>
            <person name="Modise T."/>
            <person name="Nefedov M."/>
            <person name="Notredame C."/>
            <person name="Paton I.R."/>
            <person name="Payne W.S."/>
            <person name="Pertea G."/>
            <person name="Prickett D."/>
            <person name="Puiu D."/>
            <person name="Qioa D."/>
            <person name="Raineri E."/>
            <person name="Ruffier M."/>
            <person name="Salzberg S.L."/>
            <person name="Schatz M.C."/>
            <person name="Scheuring C."/>
            <person name="Schmidt C.J."/>
            <person name="Schroeder S."/>
            <person name="Searle S.M."/>
            <person name="Smith E.J."/>
            <person name="Smith J."/>
            <person name="Sonstegard T.S."/>
            <person name="Stadler P.F."/>
            <person name="Tafer H."/>
            <person name="Tu Z.J."/>
            <person name="Van Tassell C.P."/>
            <person name="Vilella A.J."/>
            <person name="Williams K.P."/>
            <person name="Yorke J.A."/>
            <person name="Zhang L."/>
            <person name="Zhang H.B."/>
            <person name="Zhang X."/>
            <person name="Zhang Y."/>
            <person name="Reed K.M."/>
        </authorList>
    </citation>
    <scope>NUCLEOTIDE SEQUENCE [LARGE SCALE GENOMIC DNA]</scope>
</reference>
<dbReference type="Ensembl" id="ENSMGAT00000024344.1">
    <property type="protein sequence ID" value="ENSMGAP00000028137.1"/>
    <property type="gene ID" value="ENSMGAG00000020780.1"/>
</dbReference>
<protein>
    <submittedName>
        <fullName evidence="1">Uncharacterized protein</fullName>
    </submittedName>
</protein>
<dbReference type="InParanoid" id="A0A803Y8P0"/>
<proteinExistence type="predicted"/>
<organism evidence="1 2">
    <name type="scientific">Meleagris gallopavo</name>
    <name type="common">Wild turkey</name>
    <dbReference type="NCBI Taxonomy" id="9103"/>
    <lineage>
        <taxon>Eukaryota</taxon>
        <taxon>Metazoa</taxon>
        <taxon>Chordata</taxon>
        <taxon>Craniata</taxon>
        <taxon>Vertebrata</taxon>
        <taxon>Euteleostomi</taxon>
        <taxon>Archelosauria</taxon>
        <taxon>Archosauria</taxon>
        <taxon>Dinosauria</taxon>
        <taxon>Saurischia</taxon>
        <taxon>Theropoda</taxon>
        <taxon>Coelurosauria</taxon>
        <taxon>Aves</taxon>
        <taxon>Neognathae</taxon>
        <taxon>Galloanserae</taxon>
        <taxon>Galliformes</taxon>
        <taxon>Phasianidae</taxon>
        <taxon>Meleagridinae</taxon>
        <taxon>Meleagris</taxon>
    </lineage>
</organism>
<evidence type="ECO:0000313" key="1">
    <source>
        <dbReference type="Ensembl" id="ENSMGAP00000028137.1"/>
    </source>
</evidence>
<keyword evidence="2" id="KW-1185">Reference proteome</keyword>
<dbReference type="Proteomes" id="UP000001645">
    <property type="component" value="Chromosome 7"/>
</dbReference>
<accession>A0A803Y8P0</accession>
<reference evidence="1" key="2">
    <citation type="submission" date="2025-08" db="UniProtKB">
        <authorList>
            <consortium name="Ensembl"/>
        </authorList>
    </citation>
    <scope>IDENTIFICATION</scope>
</reference>
<evidence type="ECO:0000313" key="2">
    <source>
        <dbReference type="Proteomes" id="UP000001645"/>
    </source>
</evidence>
<sequence>WTPLYFQKIKYLRLSGLAFKVLICLYKQKLNGNVDHFCAQNDYGTRRLWIPSELLLKHGKMSDLMKLCIYCQITL</sequence>
<dbReference type="AlphaFoldDB" id="A0A803Y8P0"/>
<name>A0A803Y8P0_MELGA</name>
<reference evidence="1" key="3">
    <citation type="submission" date="2025-09" db="UniProtKB">
        <authorList>
            <consortium name="Ensembl"/>
        </authorList>
    </citation>
    <scope>IDENTIFICATION</scope>
</reference>